<keyword evidence="2" id="KW-0472">Membrane</keyword>
<evidence type="ECO:0000313" key="3">
    <source>
        <dbReference type="Proteomes" id="UP000189703"/>
    </source>
</evidence>
<reference evidence="4 5" key="1">
    <citation type="submission" date="2025-04" db="UniProtKB">
        <authorList>
            <consortium name="RefSeq"/>
        </authorList>
    </citation>
    <scope>IDENTIFICATION</scope>
</reference>
<evidence type="ECO:0000313" key="5">
    <source>
        <dbReference type="RefSeq" id="XP_010259043.1"/>
    </source>
</evidence>
<accession>A0A1U7ZX14</accession>
<gene>
    <name evidence="4 5" type="primary">LOC104598599</name>
</gene>
<dbReference type="Proteomes" id="UP000189703">
    <property type="component" value="Unplaced"/>
</dbReference>
<sequence>MMMATRLSVIRGHPVNNIHTSSRCLRSRFLVLACLHKTAFASTCRLFPQLCFSHVSAPSSVNSPKRMIWSVRSSVDGSGVEPPGSSTNGGTRLVRAIQTFQIKLNARFQELRKGLPLKILFFLVGFYCATAFATVIGQTGDWDILSAGLAVVVVEGIGALMYRSSFPLFDKIRSLITIFNYWKTGLSLGLFLDAFKYEMDNILGFCNPFNFEIDLFPTFL</sequence>
<protein>
    <submittedName>
        <fullName evidence="4 5">Ycf20-like protein</fullName>
    </submittedName>
</protein>
<dbReference type="PANTHER" id="PTHR33787">
    <property type="match status" value="1"/>
</dbReference>
<keyword evidence="2" id="KW-1133">Transmembrane helix</keyword>
<dbReference type="InterPro" id="IPR007572">
    <property type="entry name" value="Uncharacterised_Ycf20"/>
</dbReference>
<evidence type="ECO:0000313" key="4">
    <source>
        <dbReference type="RefSeq" id="XP_010259042.1"/>
    </source>
</evidence>
<dbReference type="KEGG" id="nnu:104598599"/>
<dbReference type="Pfam" id="PF04483">
    <property type="entry name" value="DUF565"/>
    <property type="match status" value="1"/>
</dbReference>
<dbReference type="GO" id="GO:0009507">
    <property type="term" value="C:chloroplast"/>
    <property type="evidence" value="ECO:0000318"/>
    <property type="project" value="GO_Central"/>
</dbReference>
<proteinExistence type="inferred from homology"/>
<dbReference type="AlphaFoldDB" id="A0A1U7ZX14"/>
<name>A0A1U7ZX14_NELNU</name>
<feature type="transmembrane region" description="Helical" evidence="2">
    <location>
        <begin position="144"/>
        <end position="162"/>
    </location>
</feature>
<dbReference type="GO" id="GO:0010196">
    <property type="term" value="P:nonphotochemical quenching"/>
    <property type="evidence" value="ECO:0000318"/>
    <property type="project" value="GO_Central"/>
</dbReference>
<comment type="similarity">
    <text evidence="1">Belongs to the ycf20 family.</text>
</comment>
<dbReference type="OMA" id="RMSWTTI"/>
<dbReference type="GeneID" id="104598599"/>
<dbReference type="PANTHER" id="PTHR33787:SF3">
    <property type="entry name" value="YCF20-LIKE PROTEIN"/>
    <property type="match status" value="1"/>
</dbReference>
<dbReference type="RefSeq" id="XP_010259042.1">
    <property type="nucleotide sequence ID" value="XM_010260740.1"/>
</dbReference>
<dbReference type="OrthoDB" id="776537at2759"/>
<feature type="transmembrane region" description="Helical" evidence="2">
    <location>
        <begin position="119"/>
        <end position="138"/>
    </location>
</feature>
<dbReference type="RefSeq" id="XP_010259043.1">
    <property type="nucleotide sequence ID" value="XM_010260741.1"/>
</dbReference>
<keyword evidence="3" id="KW-1185">Reference proteome</keyword>
<evidence type="ECO:0000256" key="2">
    <source>
        <dbReference type="SAM" id="Phobius"/>
    </source>
</evidence>
<keyword evidence="2" id="KW-0812">Transmembrane</keyword>
<organism evidence="3 5">
    <name type="scientific">Nelumbo nucifera</name>
    <name type="common">Sacred lotus</name>
    <dbReference type="NCBI Taxonomy" id="4432"/>
    <lineage>
        <taxon>Eukaryota</taxon>
        <taxon>Viridiplantae</taxon>
        <taxon>Streptophyta</taxon>
        <taxon>Embryophyta</taxon>
        <taxon>Tracheophyta</taxon>
        <taxon>Spermatophyta</taxon>
        <taxon>Magnoliopsida</taxon>
        <taxon>Proteales</taxon>
        <taxon>Nelumbonaceae</taxon>
        <taxon>Nelumbo</taxon>
    </lineage>
</organism>
<dbReference type="eggNOG" id="ENOG502RXWA">
    <property type="taxonomic scope" value="Eukaryota"/>
</dbReference>
<evidence type="ECO:0000256" key="1">
    <source>
        <dbReference type="ARBA" id="ARBA00009846"/>
    </source>
</evidence>